<accession>A0ACA9PRV4</accession>
<dbReference type="Proteomes" id="UP000789702">
    <property type="component" value="Unassembled WGS sequence"/>
</dbReference>
<sequence>IFLEDDTKKQDDIQTFDQFGFKIKTVVLRRNKNTTRLFFLKLTDPDNSNNGTEIPENITIKDYSDKIEECEPWPNTNDFLIDFLHIYIIKYKDVRIYQMNCEKKIQIYRFPKNESVLLT</sequence>
<name>A0ACA9PRV4_9GLOM</name>
<comment type="caution">
    <text evidence="1">The sequence shown here is derived from an EMBL/GenBank/DDBJ whole genome shotgun (WGS) entry which is preliminary data.</text>
</comment>
<gene>
    <name evidence="1" type="ORF">DHETER_LOCUS12808</name>
</gene>
<feature type="non-terminal residue" evidence="1">
    <location>
        <position position="1"/>
    </location>
</feature>
<dbReference type="EMBL" id="CAJVPU010032779">
    <property type="protein sequence ID" value="CAG8720637.1"/>
    <property type="molecule type" value="Genomic_DNA"/>
</dbReference>
<protein>
    <submittedName>
        <fullName evidence="1">4710_t:CDS:1</fullName>
    </submittedName>
</protein>
<evidence type="ECO:0000313" key="1">
    <source>
        <dbReference type="EMBL" id="CAG8720637.1"/>
    </source>
</evidence>
<feature type="non-terminal residue" evidence="1">
    <location>
        <position position="119"/>
    </location>
</feature>
<keyword evidence="2" id="KW-1185">Reference proteome</keyword>
<proteinExistence type="predicted"/>
<evidence type="ECO:0000313" key="2">
    <source>
        <dbReference type="Proteomes" id="UP000789702"/>
    </source>
</evidence>
<organism evidence="1 2">
    <name type="scientific">Dentiscutata heterogama</name>
    <dbReference type="NCBI Taxonomy" id="1316150"/>
    <lineage>
        <taxon>Eukaryota</taxon>
        <taxon>Fungi</taxon>
        <taxon>Fungi incertae sedis</taxon>
        <taxon>Mucoromycota</taxon>
        <taxon>Glomeromycotina</taxon>
        <taxon>Glomeromycetes</taxon>
        <taxon>Diversisporales</taxon>
        <taxon>Gigasporaceae</taxon>
        <taxon>Dentiscutata</taxon>
    </lineage>
</organism>
<reference evidence="1" key="1">
    <citation type="submission" date="2021-06" db="EMBL/GenBank/DDBJ databases">
        <authorList>
            <person name="Kallberg Y."/>
            <person name="Tangrot J."/>
            <person name="Rosling A."/>
        </authorList>
    </citation>
    <scope>NUCLEOTIDE SEQUENCE</scope>
    <source>
        <strain evidence="1">IL203A</strain>
    </source>
</reference>